<feature type="region of interest" description="Disordered" evidence="13">
    <location>
        <begin position="422"/>
        <end position="450"/>
    </location>
</feature>
<evidence type="ECO:0000256" key="5">
    <source>
        <dbReference type="ARBA" id="ARBA00022771"/>
    </source>
</evidence>
<comment type="function">
    <text evidence="1">May be involved in transcriptional regulation.</text>
</comment>
<evidence type="ECO:0000256" key="10">
    <source>
        <dbReference type="ARBA" id="ARBA00023242"/>
    </source>
</evidence>
<keyword evidence="8" id="KW-0238">DNA-binding</keyword>
<comment type="similarity">
    <text evidence="11">Belongs to the STE12 transcription factor family.</text>
</comment>
<dbReference type="GO" id="GO:0005634">
    <property type="term" value="C:nucleus"/>
    <property type="evidence" value="ECO:0007669"/>
    <property type="project" value="UniProtKB-SubCell"/>
</dbReference>
<feature type="compositionally biased region" description="Basic and acidic residues" evidence="13">
    <location>
        <begin position="383"/>
        <end position="398"/>
    </location>
</feature>
<evidence type="ECO:0000259" key="14">
    <source>
        <dbReference type="PROSITE" id="PS50157"/>
    </source>
</evidence>
<feature type="region of interest" description="Disordered" evidence="13">
    <location>
        <begin position="15"/>
        <end position="43"/>
    </location>
</feature>
<dbReference type="GO" id="GO:0003677">
    <property type="term" value="F:DNA binding"/>
    <property type="evidence" value="ECO:0007669"/>
    <property type="project" value="UniProtKB-KW"/>
</dbReference>
<protein>
    <submittedName>
        <fullName evidence="15">STE-domain-containing protein</fullName>
    </submittedName>
</protein>
<feature type="compositionally biased region" description="Low complexity" evidence="13">
    <location>
        <begin position="17"/>
        <end position="42"/>
    </location>
</feature>
<proteinExistence type="inferred from homology"/>
<dbReference type="GO" id="GO:1990526">
    <property type="term" value="C:Ste12p-Dig1p-Dig2p complex"/>
    <property type="evidence" value="ECO:0007669"/>
    <property type="project" value="TreeGrafter"/>
</dbReference>
<evidence type="ECO:0000256" key="4">
    <source>
        <dbReference type="ARBA" id="ARBA00022737"/>
    </source>
</evidence>
<keyword evidence="7" id="KW-0805">Transcription regulation</keyword>
<evidence type="ECO:0000256" key="7">
    <source>
        <dbReference type="ARBA" id="ARBA00023015"/>
    </source>
</evidence>
<evidence type="ECO:0000256" key="13">
    <source>
        <dbReference type="SAM" id="MobiDB-lite"/>
    </source>
</evidence>
<evidence type="ECO:0000256" key="11">
    <source>
        <dbReference type="ARBA" id="ARBA00024345"/>
    </source>
</evidence>
<evidence type="ECO:0000256" key="12">
    <source>
        <dbReference type="PROSITE-ProRule" id="PRU00042"/>
    </source>
</evidence>
<dbReference type="InterPro" id="IPR036236">
    <property type="entry name" value="Znf_C2H2_sf"/>
</dbReference>
<dbReference type="GO" id="GO:0003700">
    <property type="term" value="F:DNA-binding transcription factor activity"/>
    <property type="evidence" value="ECO:0007669"/>
    <property type="project" value="InterPro"/>
</dbReference>
<evidence type="ECO:0000256" key="3">
    <source>
        <dbReference type="ARBA" id="ARBA00022723"/>
    </source>
</evidence>
<dbReference type="InterPro" id="IPR013087">
    <property type="entry name" value="Znf_C2H2_type"/>
</dbReference>
<feature type="domain" description="C2H2-type" evidence="14">
    <location>
        <begin position="644"/>
        <end position="673"/>
    </location>
</feature>
<feature type="compositionally biased region" description="Polar residues" evidence="13">
    <location>
        <begin position="64"/>
        <end position="77"/>
    </location>
</feature>
<feature type="region of interest" description="Disordered" evidence="13">
    <location>
        <begin position="61"/>
        <end position="136"/>
    </location>
</feature>
<reference evidence="15 16" key="1">
    <citation type="submission" date="2016-07" db="EMBL/GenBank/DDBJ databases">
        <title>Draft genome of the white-rot fungus Obba rivulosa 3A-2.</title>
        <authorList>
            <consortium name="DOE Joint Genome Institute"/>
            <person name="Miettinen O."/>
            <person name="Riley R."/>
            <person name="Acob R."/>
            <person name="Barry K."/>
            <person name="Cullen D."/>
            <person name="De Vries R."/>
            <person name="Hainaut M."/>
            <person name="Hatakka A."/>
            <person name="Henrissat B."/>
            <person name="Hilden K."/>
            <person name="Kuo R."/>
            <person name="Labutti K."/>
            <person name="Lipzen A."/>
            <person name="Makela M.R."/>
            <person name="Sandor L."/>
            <person name="Spatafora J.W."/>
            <person name="Grigoriev I.V."/>
            <person name="Hibbett D.S."/>
        </authorList>
    </citation>
    <scope>NUCLEOTIDE SEQUENCE [LARGE SCALE GENOMIC DNA]</scope>
    <source>
        <strain evidence="15 16">3A-2</strain>
    </source>
</reference>
<keyword evidence="9" id="KW-0804">Transcription</keyword>
<feature type="compositionally biased region" description="Low complexity" evidence="13">
    <location>
        <begin position="700"/>
        <end position="710"/>
    </location>
</feature>
<dbReference type="Proteomes" id="UP000250043">
    <property type="component" value="Unassembled WGS sequence"/>
</dbReference>
<dbReference type="SMART" id="SM00424">
    <property type="entry name" value="STE"/>
    <property type="match status" value="1"/>
</dbReference>
<evidence type="ECO:0000313" key="15">
    <source>
        <dbReference type="EMBL" id="OCH87835.1"/>
    </source>
</evidence>
<dbReference type="PROSITE" id="PS50157">
    <property type="entry name" value="ZINC_FINGER_C2H2_2"/>
    <property type="match status" value="2"/>
</dbReference>
<feature type="compositionally biased region" description="Basic residues" evidence="13">
    <location>
        <begin position="424"/>
        <end position="435"/>
    </location>
</feature>
<dbReference type="PANTHER" id="PTHR47427:SF1">
    <property type="entry name" value="PROTEIN STE12"/>
    <property type="match status" value="1"/>
</dbReference>
<name>A0A8E2DH67_9APHY</name>
<feature type="region of interest" description="Disordered" evidence="13">
    <location>
        <begin position="698"/>
        <end position="717"/>
    </location>
</feature>
<dbReference type="Pfam" id="PF02200">
    <property type="entry name" value="STE"/>
    <property type="match status" value="1"/>
</dbReference>
<dbReference type="GO" id="GO:0008270">
    <property type="term" value="F:zinc ion binding"/>
    <property type="evidence" value="ECO:0007669"/>
    <property type="project" value="UniProtKB-KW"/>
</dbReference>
<dbReference type="InterPro" id="IPR052127">
    <property type="entry name" value="STE12_transcription_factor"/>
</dbReference>
<dbReference type="Pfam" id="PF00096">
    <property type="entry name" value="zf-C2H2"/>
    <property type="match status" value="2"/>
</dbReference>
<evidence type="ECO:0000256" key="8">
    <source>
        <dbReference type="ARBA" id="ARBA00023125"/>
    </source>
</evidence>
<dbReference type="Gene3D" id="3.30.160.60">
    <property type="entry name" value="Classic Zinc Finger"/>
    <property type="match status" value="2"/>
</dbReference>
<dbReference type="InterPro" id="IPR003120">
    <property type="entry name" value="Ste12"/>
</dbReference>
<keyword evidence="3" id="KW-0479">Metal-binding</keyword>
<evidence type="ECO:0000256" key="6">
    <source>
        <dbReference type="ARBA" id="ARBA00022833"/>
    </source>
</evidence>
<comment type="subcellular location">
    <subcellularLocation>
        <location evidence="2">Nucleus</location>
    </subcellularLocation>
</comment>
<keyword evidence="5 12" id="KW-0863">Zinc-finger</keyword>
<dbReference type="PROSITE" id="PS00028">
    <property type="entry name" value="ZINC_FINGER_C2H2_1"/>
    <property type="match status" value="2"/>
</dbReference>
<dbReference type="OrthoDB" id="1095242at2759"/>
<dbReference type="FunFam" id="3.30.160.60:FF:000097">
    <property type="entry name" value="Zinc finger protein"/>
    <property type="match status" value="1"/>
</dbReference>
<feature type="compositionally biased region" description="Polar residues" evidence="13">
    <location>
        <begin position="370"/>
        <end position="381"/>
    </location>
</feature>
<sequence>MDSHSMASLVAAHHMSYESAPHSHSPSSSSSTRSSPHSFHGSLLAFPSSTDDFDFSAHFDQHQHTQAQPHALQISTGTPPQEHEPEEETAHPLRPPAQLPHDAAALEPEHNGLGQPSILDQITSGGAGSSFGGLTRPLSHHEREMLAHLERLKFFLATAPSRWSADGVVLAAAADPASLPVGHPNSPHPALNRFLLPNAEYVSCVLWGGLYHITGTDIVRALVFRFEAFGRPVRNMKKFEEGVFSDLRNLKPGVDACLEEPKSPFLDLLFKYQCIRTQKKQKVFYWFSVPHDRLFLDALERDLKREKMGLESTTVVVGEPALSFTYDPKRSLYEQFCKAQGVADGEGELEAAVRRADEAHGSDNDDASHRGQSQGSDADTSSSDERADDAGKRPDAKKPPSALQGPNSPFFSMFSLFEGSPTYKQRRKKVGKGLRRSPSGPGHVGLPMREGSLDEYAAYPMRAPEPQMDRYGRDTSRMSAAEMFMAQARGDFGTQSNPDLVASQKERQRRAMVHVNELAGRQKMPYPRVDPARAALAQPGPSGSMPYPAQPQNLHPSMMMSGPTATSMAMSSSAPPAQHMYQRMQDHARPPVEQRHHTYPAMNGYSQPQQLRANTHPYGAGDMALQQGWPVVPDDLALTRTKAFVCPLFSCGRMFKRMEHLKRHLRTHTLERPFQCERCKKRFSRSDNLNQHLRTHARADAGGAEDAGAAPESELDETDEGFAAMQNVEMCEVEVQGQVHDVQGDEEGLVVANGQVQPALTATPPGVDGLDDGGQEVFYGDAIAQIVRGSPEQSPYTAAADAQWAAGRAQMSPAFAPSSMPNQRMLASHHANPEYVTSISAPSHKLTFDHAALYPPDLNMNGPGPIRRHRSATPSISKYGETIRRPFSAAISDHGAPAPAPARSYHPYAMAGHHPVSQSADSSPATFTVPLGYDGAQQMAMEQQRPGMHSRSSSSGGLQEQMHQMLNLEQAEPDPMAYVHDHAAAAQTQALHDMYRTDSPMQYAATAHGAYELDMAHHQPGAHMAMAGMYDMGMPDPQAAQYGAHALHAQAGFYAAMPHHGEPHPVSM</sequence>
<dbReference type="EMBL" id="KV722471">
    <property type="protein sequence ID" value="OCH87835.1"/>
    <property type="molecule type" value="Genomic_DNA"/>
</dbReference>
<feature type="compositionally biased region" description="Basic and acidic residues" evidence="13">
    <location>
        <begin position="351"/>
        <end position="369"/>
    </location>
</feature>
<dbReference type="SUPFAM" id="SSF57667">
    <property type="entry name" value="beta-beta-alpha zinc fingers"/>
    <property type="match status" value="1"/>
</dbReference>
<dbReference type="GO" id="GO:1990527">
    <property type="term" value="C:Tec1p-Ste12p-Dig1p complex"/>
    <property type="evidence" value="ECO:0007669"/>
    <property type="project" value="TreeGrafter"/>
</dbReference>
<accession>A0A8E2DH67</accession>
<evidence type="ECO:0000256" key="2">
    <source>
        <dbReference type="ARBA" id="ARBA00004123"/>
    </source>
</evidence>
<feature type="domain" description="C2H2-type" evidence="14">
    <location>
        <begin position="674"/>
        <end position="701"/>
    </location>
</feature>
<evidence type="ECO:0000256" key="1">
    <source>
        <dbReference type="ARBA" id="ARBA00003767"/>
    </source>
</evidence>
<keyword evidence="10" id="KW-0539">Nucleus</keyword>
<organism evidence="15 16">
    <name type="scientific">Obba rivulosa</name>
    <dbReference type="NCBI Taxonomy" id="1052685"/>
    <lineage>
        <taxon>Eukaryota</taxon>
        <taxon>Fungi</taxon>
        <taxon>Dikarya</taxon>
        <taxon>Basidiomycota</taxon>
        <taxon>Agaricomycotina</taxon>
        <taxon>Agaricomycetes</taxon>
        <taxon>Polyporales</taxon>
        <taxon>Gelatoporiaceae</taxon>
        <taxon>Obba</taxon>
    </lineage>
</organism>
<keyword evidence="4" id="KW-0677">Repeat</keyword>
<evidence type="ECO:0000313" key="16">
    <source>
        <dbReference type="Proteomes" id="UP000250043"/>
    </source>
</evidence>
<evidence type="ECO:0000256" key="9">
    <source>
        <dbReference type="ARBA" id="ARBA00023163"/>
    </source>
</evidence>
<dbReference type="SMART" id="SM00355">
    <property type="entry name" value="ZnF_C2H2"/>
    <property type="match status" value="2"/>
</dbReference>
<feature type="compositionally biased region" description="Polar residues" evidence="13">
    <location>
        <begin position="950"/>
        <end position="961"/>
    </location>
</feature>
<feature type="region of interest" description="Disordered" evidence="13">
    <location>
        <begin position="348"/>
        <end position="410"/>
    </location>
</feature>
<feature type="region of interest" description="Disordered" evidence="13">
    <location>
        <begin position="941"/>
        <end position="961"/>
    </location>
</feature>
<gene>
    <name evidence="15" type="ORF">OBBRIDRAFT_129503</name>
</gene>
<dbReference type="AlphaFoldDB" id="A0A8E2DH67"/>
<dbReference type="PANTHER" id="PTHR47427">
    <property type="entry name" value="PROTEIN STE12"/>
    <property type="match status" value="1"/>
</dbReference>
<keyword evidence="6" id="KW-0862">Zinc</keyword>
<keyword evidence="16" id="KW-1185">Reference proteome</keyword>